<dbReference type="GO" id="GO:0009451">
    <property type="term" value="P:RNA modification"/>
    <property type="evidence" value="ECO:0007669"/>
    <property type="project" value="InterPro"/>
</dbReference>
<dbReference type="FunFam" id="1.25.40.10:FF:000382">
    <property type="entry name" value="Pentatricopeptide repeat-containing protein"/>
    <property type="match status" value="1"/>
</dbReference>
<dbReference type="GO" id="GO:0003723">
    <property type="term" value="F:RNA binding"/>
    <property type="evidence" value="ECO:0007669"/>
    <property type="project" value="InterPro"/>
</dbReference>
<dbReference type="InterPro" id="IPR046960">
    <property type="entry name" value="PPR_At4g14850-like_plant"/>
</dbReference>
<dbReference type="FunFam" id="1.25.40.10:FF:000090">
    <property type="entry name" value="Pentatricopeptide repeat-containing protein, chloroplastic"/>
    <property type="match status" value="1"/>
</dbReference>
<dbReference type="OrthoDB" id="428771at2759"/>
<gene>
    <name evidence="3" type="ORF">GOBAR_AA31624</name>
</gene>
<dbReference type="PROSITE" id="PS51375">
    <property type="entry name" value="PPR"/>
    <property type="match status" value="5"/>
</dbReference>
<feature type="repeat" description="PPR" evidence="2">
    <location>
        <begin position="467"/>
        <end position="503"/>
    </location>
</feature>
<feature type="repeat" description="PPR" evidence="2">
    <location>
        <begin position="504"/>
        <end position="534"/>
    </location>
</feature>
<dbReference type="EMBL" id="KZ668067">
    <property type="protein sequence ID" value="PPR89069.1"/>
    <property type="molecule type" value="Genomic_DNA"/>
</dbReference>
<evidence type="ECO:0000256" key="2">
    <source>
        <dbReference type="PROSITE-ProRule" id="PRU00708"/>
    </source>
</evidence>
<dbReference type="AlphaFoldDB" id="A0A2P5WDA6"/>
<dbReference type="Pfam" id="PF13041">
    <property type="entry name" value="PPR_2"/>
    <property type="match status" value="2"/>
</dbReference>
<dbReference type="InterPro" id="IPR046848">
    <property type="entry name" value="E_motif"/>
</dbReference>
<name>A0A2P5WDA6_GOSBA</name>
<evidence type="ECO:0000313" key="4">
    <source>
        <dbReference type="Proteomes" id="UP000239757"/>
    </source>
</evidence>
<dbReference type="Pfam" id="PF01535">
    <property type="entry name" value="PPR"/>
    <property type="match status" value="3"/>
</dbReference>
<dbReference type="InterPro" id="IPR002885">
    <property type="entry name" value="PPR_rpt"/>
</dbReference>
<keyword evidence="1" id="KW-0677">Repeat</keyword>
<evidence type="ECO:0000256" key="1">
    <source>
        <dbReference type="ARBA" id="ARBA00022737"/>
    </source>
</evidence>
<evidence type="ECO:0000313" key="3">
    <source>
        <dbReference type="EMBL" id="PPR89069.1"/>
    </source>
</evidence>
<accession>A0A2P5WDA6</accession>
<feature type="repeat" description="PPR" evidence="2">
    <location>
        <begin position="540"/>
        <end position="574"/>
    </location>
</feature>
<reference evidence="3 4" key="1">
    <citation type="submission" date="2015-01" db="EMBL/GenBank/DDBJ databases">
        <title>Genome of allotetraploid Gossypium barbadense reveals genomic plasticity and fiber elongation in cotton evolution.</title>
        <authorList>
            <person name="Chen X."/>
            <person name="Liu X."/>
            <person name="Zhao B."/>
            <person name="Zheng H."/>
            <person name="Hu Y."/>
            <person name="Lu G."/>
            <person name="Yang C."/>
            <person name="Chen J."/>
            <person name="Shan C."/>
            <person name="Zhang L."/>
            <person name="Zhou Y."/>
            <person name="Wang L."/>
            <person name="Guo W."/>
            <person name="Bai Y."/>
            <person name="Ruan J."/>
            <person name="Shangguan X."/>
            <person name="Mao Y."/>
            <person name="Jiang J."/>
            <person name="Zhu Y."/>
            <person name="Lei J."/>
            <person name="Kang H."/>
            <person name="Chen S."/>
            <person name="He X."/>
            <person name="Wang R."/>
            <person name="Wang Y."/>
            <person name="Chen J."/>
            <person name="Wang L."/>
            <person name="Yu S."/>
            <person name="Wang B."/>
            <person name="Wei J."/>
            <person name="Song S."/>
            <person name="Lu X."/>
            <person name="Gao Z."/>
            <person name="Gu W."/>
            <person name="Deng X."/>
            <person name="Ma D."/>
            <person name="Wang S."/>
            <person name="Liang W."/>
            <person name="Fang L."/>
            <person name="Cai C."/>
            <person name="Zhu X."/>
            <person name="Zhou B."/>
            <person name="Zhang Y."/>
            <person name="Chen Z."/>
            <person name="Xu S."/>
            <person name="Zhu R."/>
            <person name="Wang S."/>
            <person name="Zhang T."/>
            <person name="Zhao G."/>
        </authorList>
    </citation>
    <scope>NUCLEOTIDE SEQUENCE [LARGE SCALE GENOMIC DNA]</scope>
    <source>
        <strain evidence="4">cv. Xinhai21</strain>
        <tissue evidence="3">Leaf</tissue>
    </source>
</reference>
<dbReference type="Proteomes" id="UP000239757">
    <property type="component" value="Unassembled WGS sequence"/>
</dbReference>
<sequence>MSVSRRCIDYLSYQVRNLRAIASIKVPVKKLHKRYAHIRHSLEELPLRDISSFNVRLASYFRSGNVQATWALFCHMHFSCCDLNAYTITPVLSACSALPGTKYGKQVHGLMIKTGVDAGTVAKTALMNLYSNYQVRNLRAIASIKVPVKKLHKRYAHIRHSLEELPLRDISSFNVRLASYFRSGNVQATWALFCHMHFSCCDLNAYTITPVLSACSALPGTKYGKQVHGLMIKTGVDAGTVAKTALMNLYSKYGCLGDSVRAFEEIELKDVVTWNAMISSFLRHGLAKDALHVFARMRRERVRLSEFTLCSVLKACSSLKAIAQGKQIHGLVVVFGRDLVILSTALVDFYSDMERINDALKVFSSLNDRKDNVMCNSLISGCIKNRRYKEAFSIMSKMRPNVVALTSALGACSENSDLWIGKQIHCVSLHFGFTDDTQLCNAILDMYAKCGKILYARSLFDGISNKCVVSWTSMIDAYGSHGYGIEALELFKQMEVNRNGVMPNSVTFLAVLSACGHSGLVEEGRKCFHLMREKYGLDPDREHYACFIDVLGRAGRIDEAWSLFDGLVKNGTKPTAAVWIALLNACSLNQDIARGEIAAKRLLEVEPDKPSNYVLLSNFYAAVGRWDSVDKLRDVMKQKGLNKEAGSSRVTVKPHDKTVIIGESRIAGVFL</sequence>
<proteinExistence type="predicted"/>
<feature type="repeat" description="PPR" evidence="2">
    <location>
        <begin position="270"/>
        <end position="304"/>
    </location>
</feature>
<feature type="repeat" description="PPR" evidence="2">
    <location>
        <begin position="371"/>
        <end position="405"/>
    </location>
</feature>
<organism evidence="3 4">
    <name type="scientific">Gossypium barbadense</name>
    <name type="common">Sea Island cotton</name>
    <name type="synonym">Hibiscus barbadensis</name>
    <dbReference type="NCBI Taxonomy" id="3634"/>
    <lineage>
        <taxon>Eukaryota</taxon>
        <taxon>Viridiplantae</taxon>
        <taxon>Streptophyta</taxon>
        <taxon>Embryophyta</taxon>
        <taxon>Tracheophyta</taxon>
        <taxon>Spermatophyta</taxon>
        <taxon>Magnoliopsida</taxon>
        <taxon>eudicotyledons</taxon>
        <taxon>Gunneridae</taxon>
        <taxon>Pentapetalae</taxon>
        <taxon>rosids</taxon>
        <taxon>malvids</taxon>
        <taxon>Malvales</taxon>
        <taxon>Malvaceae</taxon>
        <taxon>Malvoideae</taxon>
        <taxon>Gossypium</taxon>
    </lineage>
</organism>
<evidence type="ECO:0008006" key="5">
    <source>
        <dbReference type="Google" id="ProtNLM"/>
    </source>
</evidence>
<dbReference type="Gene3D" id="1.25.40.10">
    <property type="entry name" value="Tetratricopeptide repeat domain"/>
    <property type="match status" value="4"/>
</dbReference>
<dbReference type="PANTHER" id="PTHR47926">
    <property type="entry name" value="PENTATRICOPEPTIDE REPEAT-CONTAINING PROTEIN"/>
    <property type="match status" value="1"/>
</dbReference>
<protein>
    <recommendedName>
        <fullName evidence="5">Pentacotripeptide-repeat region of PRORP domain-containing protein</fullName>
    </recommendedName>
</protein>
<dbReference type="Pfam" id="PF20431">
    <property type="entry name" value="E_motif"/>
    <property type="match status" value="1"/>
</dbReference>
<dbReference type="PANTHER" id="PTHR47926:SF452">
    <property type="entry name" value="PENTATRICOPEPTIDE REPEAT-CONTAINING PROTEIN"/>
    <property type="match status" value="1"/>
</dbReference>
<dbReference type="NCBIfam" id="TIGR00756">
    <property type="entry name" value="PPR"/>
    <property type="match status" value="5"/>
</dbReference>
<dbReference type="InterPro" id="IPR011990">
    <property type="entry name" value="TPR-like_helical_dom_sf"/>
</dbReference>
<dbReference type="SUPFAM" id="SSF48452">
    <property type="entry name" value="TPR-like"/>
    <property type="match status" value="1"/>
</dbReference>